<proteinExistence type="predicted"/>
<comment type="caution">
    <text evidence="2">The sequence shown here is derived from an EMBL/GenBank/DDBJ whole genome shotgun (WGS) entry which is preliminary data.</text>
</comment>
<reference evidence="3" key="1">
    <citation type="journal article" date="2019" name="Int. J. Syst. Evol. Microbiol.">
        <title>The Global Catalogue of Microorganisms (GCM) 10K type strain sequencing project: providing services to taxonomists for standard genome sequencing and annotation.</title>
        <authorList>
            <consortium name="The Broad Institute Genomics Platform"/>
            <consortium name="The Broad Institute Genome Sequencing Center for Infectious Disease"/>
            <person name="Wu L."/>
            <person name="Ma J."/>
        </authorList>
    </citation>
    <scope>NUCLEOTIDE SEQUENCE [LARGE SCALE GENOMIC DNA]</scope>
    <source>
        <strain evidence="3">CCUG 56108</strain>
    </source>
</reference>
<name>A0ABW3WYR2_9HYPH</name>
<dbReference type="Proteomes" id="UP001597176">
    <property type="component" value="Unassembled WGS sequence"/>
</dbReference>
<dbReference type="RefSeq" id="WP_238205851.1">
    <property type="nucleotide sequence ID" value="NZ_JBHTND010000012.1"/>
</dbReference>
<keyword evidence="3" id="KW-1185">Reference proteome</keyword>
<dbReference type="EMBL" id="JBHTND010000012">
    <property type="protein sequence ID" value="MFD1302070.1"/>
    <property type="molecule type" value="Genomic_DNA"/>
</dbReference>
<evidence type="ECO:0000256" key="1">
    <source>
        <dbReference type="SAM" id="MobiDB-lite"/>
    </source>
</evidence>
<organism evidence="2 3">
    <name type="scientific">Methylobacterium marchantiae</name>
    <dbReference type="NCBI Taxonomy" id="600331"/>
    <lineage>
        <taxon>Bacteria</taxon>
        <taxon>Pseudomonadati</taxon>
        <taxon>Pseudomonadota</taxon>
        <taxon>Alphaproteobacteria</taxon>
        <taxon>Hyphomicrobiales</taxon>
        <taxon>Methylobacteriaceae</taxon>
        <taxon>Methylobacterium</taxon>
    </lineage>
</organism>
<protein>
    <submittedName>
        <fullName evidence="2">Uncharacterized protein</fullName>
    </submittedName>
</protein>
<sequence>MGERQKWTGRLMTFQSIAPEDQDVSGGCVPWAKAGGATIPPASIEPGFALLERAVHELQRTELDAEDYGSPANSRLVGKS</sequence>
<evidence type="ECO:0000313" key="2">
    <source>
        <dbReference type="EMBL" id="MFD1302070.1"/>
    </source>
</evidence>
<accession>A0ABW3WYR2</accession>
<gene>
    <name evidence="2" type="ORF">ACFQ4G_10790</name>
</gene>
<evidence type="ECO:0000313" key="3">
    <source>
        <dbReference type="Proteomes" id="UP001597176"/>
    </source>
</evidence>
<feature type="region of interest" description="Disordered" evidence="1">
    <location>
        <begin position="61"/>
        <end position="80"/>
    </location>
</feature>